<dbReference type="Proteomes" id="UP000821853">
    <property type="component" value="Chromosome 3"/>
</dbReference>
<dbReference type="VEuPathDB" id="VectorBase:HLOH_045272"/>
<dbReference type="EMBL" id="JABSTR010000005">
    <property type="protein sequence ID" value="KAH9370782.1"/>
    <property type="molecule type" value="Genomic_DNA"/>
</dbReference>
<dbReference type="AlphaFoldDB" id="A0A9J6FXC1"/>
<reference evidence="1 2" key="1">
    <citation type="journal article" date="2020" name="Cell">
        <title>Large-Scale Comparative Analyses of Tick Genomes Elucidate Their Genetic Diversity and Vector Capacities.</title>
        <authorList>
            <consortium name="Tick Genome and Microbiome Consortium (TIGMIC)"/>
            <person name="Jia N."/>
            <person name="Wang J."/>
            <person name="Shi W."/>
            <person name="Du L."/>
            <person name="Sun Y."/>
            <person name="Zhan W."/>
            <person name="Jiang J.F."/>
            <person name="Wang Q."/>
            <person name="Zhang B."/>
            <person name="Ji P."/>
            <person name="Bell-Sakyi L."/>
            <person name="Cui X.M."/>
            <person name="Yuan T.T."/>
            <person name="Jiang B.G."/>
            <person name="Yang W.F."/>
            <person name="Lam T.T."/>
            <person name="Chang Q.C."/>
            <person name="Ding S.J."/>
            <person name="Wang X.J."/>
            <person name="Zhu J.G."/>
            <person name="Ruan X.D."/>
            <person name="Zhao L."/>
            <person name="Wei J.T."/>
            <person name="Ye R.Z."/>
            <person name="Que T.C."/>
            <person name="Du C.H."/>
            <person name="Zhou Y.H."/>
            <person name="Cheng J.X."/>
            <person name="Dai P.F."/>
            <person name="Guo W.B."/>
            <person name="Han X.H."/>
            <person name="Huang E.J."/>
            <person name="Li L.F."/>
            <person name="Wei W."/>
            <person name="Gao Y.C."/>
            <person name="Liu J.Z."/>
            <person name="Shao H.Z."/>
            <person name="Wang X."/>
            <person name="Wang C.C."/>
            <person name="Yang T.C."/>
            <person name="Huo Q.B."/>
            <person name="Li W."/>
            <person name="Chen H.Y."/>
            <person name="Chen S.E."/>
            <person name="Zhou L.G."/>
            <person name="Ni X.B."/>
            <person name="Tian J.H."/>
            <person name="Sheng Y."/>
            <person name="Liu T."/>
            <person name="Pan Y.S."/>
            <person name="Xia L.Y."/>
            <person name="Li J."/>
            <person name="Zhao F."/>
            <person name="Cao W.C."/>
        </authorList>
    </citation>
    <scope>NUCLEOTIDE SEQUENCE [LARGE SCALE GENOMIC DNA]</scope>
    <source>
        <strain evidence="1">HaeL-2018</strain>
    </source>
</reference>
<dbReference type="PANTHER" id="PTHR11505">
    <property type="entry name" value="L1 TRANSPOSABLE ELEMENT-RELATED"/>
    <property type="match status" value="1"/>
</dbReference>
<protein>
    <submittedName>
        <fullName evidence="1">Uncharacterized protein</fullName>
    </submittedName>
</protein>
<dbReference type="Gene3D" id="3.30.70.1820">
    <property type="entry name" value="L1 transposable element, RRM domain"/>
    <property type="match status" value="1"/>
</dbReference>
<dbReference type="InterPro" id="IPR004244">
    <property type="entry name" value="Transposase_22"/>
</dbReference>
<proteinExistence type="predicted"/>
<gene>
    <name evidence="1" type="ORF">HPB48_014722</name>
</gene>
<evidence type="ECO:0000313" key="2">
    <source>
        <dbReference type="Proteomes" id="UP000821853"/>
    </source>
</evidence>
<sequence length="211" mass="24244">MLCSNYCSLFGRYRNQPWAHSEKKVATGLKVVGRLEPGQARILTELKSIPEKQDVADQQIKQLMERVTILETDKTAVDFIVVDSVPNEELRNITDRLQSITIRCDDAENRQRWDNLLFLGIDDEDKDGWETSEQKIITFCSEKLSISLTNDHFERVHRLGKYHTHKQRPIIAKMSSFKGKQKVVSTAHKLKGTGFSIGEDFSPSTRYSTQK</sequence>
<accession>A0A9J6FXC1</accession>
<evidence type="ECO:0000313" key="1">
    <source>
        <dbReference type="EMBL" id="KAH9370782.1"/>
    </source>
</evidence>
<dbReference type="OrthoDB" id="6511802at2759"/>
<comment type="caution">
    <text evidence="1">The sequence shown here is derived from an EMBL/GenBank/DDBJ whole genome shotgun (WGS) entry which is preliminary data.</text>
</comment>
<name>A0A9J6FXC1_HAELO</name>
<keyword evidence="2" id="KW-1185">Reference proteome</keyword>
<organism evidence="1 2">
    <name type="scientific">Haemaphysalis longicornis</name>
    <name type="common">Bush tick</name>
    <dbReference type="NCBI Taxonomy" id="44386"/>
    <lineage>
        <taxon>Eukaryota</taxon>
        <taxon>Metazoa</taxon>
        <taxon>Ecdysozoa</taxon>
        <taxon>Arthropoda</taxon>
        <taxon>Chelicerata</taxon>
        <taxon>Arachnida</taxon>
        <taxon>Acari</taxon>
        <taxon>Parasitiformes</taxon>
        <taxon>Ixodida</taxon>
        <taxon>Ixodoidea</taxon>
        <taxon>Ixodidae</taxon>
        <taxon>Haemaphysalinae</taxon>
        <taxon>Haemaphysalis</taxon>
    </lineage>
</organism>